<organism evidence="5 6">
    <name type="scientific">[Torrubiella] hemipterigena</name>
    <dbReference type="NCBI Taxonomy" id="1531966"/>
    <lineage>
        <taxon>Eukaryota</taxon>
        <taxon>Fungi</taxon>
        <taxon>Dikarya</taxon>
        <taxon>Ascomycota</taxon>
        <taxon>Pezizomycotina</taxon>
        <taxon>Sordariomycetes</taxon>
        <taxon>Hypocreomycetidae</taxon>
        <taxon>Hypocreales</taxon>
        <taxon>Clavicipitaceae</taxon>
        <taxon>Clavicipitaceae incertae sedis</taxon>
        <taxon>'Torrubiella' clade</taxon>
    </lineage>
</organism>
<dbReference type="SUPFAM" id="SSF53474">
    <property type="entry name" value="alpha/beta-Hydrolases"/>
    <property type="match status" value="1"/>
</dbReference>
<gene>
    <name evidence="5" type="ORF">VHEMI01071</name>
</gene>
<feature type="region of interest" description="Disordered" evidence="3">
    <location>
        <begin position="222"/>
        <end position="270"/>
    </location>
</feature>
<feature type="region of interest" description="Disordered" evidence="3">
    <location>
        <begin position="441"/>
        <end position="478"/>
    </location>
</feature>
<evidence type="ECO:0000256" key="2">
    <source>
        <dbReference type="SAM" id="Coils"/>
    </source>
</evidence>
<name>A0A0A1T487_9HYPO</name>
<dbReference type="STRING" id="1531966.A0A0A1T487"/>
<sequence length="652" mass="71625">MAASKAPPPLPPRNSVSEESKLRPIQLIDSSASSTTSPGDAQHPLDPPPAYSQTTTGWTAPIHANDPRASSTQSLSPDVNQDGTKRKLLLIYMHGFYGNDQSFRSFPAHLHALLTTLLADSHVIHSKIYPRYKTYRAISVARDNFSAWLEPHECPNTDVILVGHSMGGLLAAEVVLLPNHDPHRQSPFKHRILGTISLDSPFLGLHPGIVVSGIASLFAPAPSAPAGNPQETDPTLASTPSSLTLDSSSAISQPSPSISSQSSVRPDDPYYDPPYFNDRPFREQPLIKRIQNFATKHKADGLFNAMGNHVMSHLEFGGCLADYPGMSARYNKIRTLEDVDELKKLVEGHPAGAFAQVRFVNYYTLSPGKPKPPVAEEDKDELDVAKLAIEDTATQEETPEITENQQAILVTNIKIDENEDQDTAEHDLAPLETLDPQPLEADELEDTPDTQPLELAPSSASASLPPIPDAAVEPVLPDLDAISDKDLRKQAEKESKRLQKAYDQAVKNREKAIAERNKLIEKKRKKDLKESTKLDKLAEKEFLSQQKKAAKEAAAQEKAVRKQSAADDKAARKDAQPPKLRKFCTLPDKVNGVRDATWVNVFMADMDEIEAHCALFAPGPHYDPLVTGVGERILGWVHDDMSKRTALTMMNE</sequence>
<dbReference type="EMBL" id="CDHN01000001">
    <property type="protein sequence ID" value="CEJ80915.1"/>
    <property type="molecule type" value="Genomic_DNA"/>
</dbReference>
<dbReference type="InterPro" id="IPR007751">
    <property type="entry name" value="DUF676_lipase-like"/>
</dbReference>
<dbReference type="PANTHER" id="PTHR47842">
    <property type="entry name" value="EXPRESSED PROTEIN"/>
    <property type="match status" value="1"/>
</dbReference>
<dbReference type="InterPro" id="IPR029058">
    <property type="entry name" value="AB_hydrolase_fold"/>
</dbReference>
<feature type="coiled-coil region" evidence="2">
    <location>
        <begin position="488"/>
        <end position="522"/>
    </location>
</feature>
<dbReference type="AlphaFoldDB" id="A0A0A1T487"/>
<reference evidence="5 6" key="1">
    <citation type="journal article" date="2015" name="Genome Announc.">
        <title>Draft Genome Sequence and Gene Annotation of the Entomopathogenic Fungus Verticillium hemipterigenum.</title>
        <authorList>
            <person name="Horn F."/>
            <person name="Habel A."/>
            <person name="Scharf D.H."/>
            <person name="Dworschak J."/>
            <person name="Brakhage A.A."/>
            <person name="Guthke R."/>
            <person name="Hertweck C."/>
            <person name="Linde J."/>
        </authorList>
    </citation>
    <scope>NUCLEOTIDE SEQUENCE [LARGE SCALE GENOMIC DNA]</scope>
</reference>
<proteinExistence type="inferred from homology"/>
<keyword evidence="2" id="KW-0175">Coiled coil</keyword>
<evidence type="ECO:0000313" key="5">
    <source>
        <dbReference type="EMBL" id="CEJ80915.1"/>
    </source>
</evidence>
<evidence type="ECO:0000256" key="1">
    <source>
        <dbReference type="ARBA" id="ARBA00007920"/>
    </source>
</evidence>
<feature type="compositionally biased region" description="Polar residues" evidence="3">
    <location>
        <begin position="68"/>
        <end position="80"/>
    </location>
</feature>
<dbReference type="Proteomes" id="UP000039046">
    <property type="component" value="Unassembled WGS sequence"/>
</dbReference>
<feature type="compositionally biased region" description="Basic and acidic residues" evidence="3">
    <location>
        <begin position="554"/>
        <end position="576"/>
    </location>
</feature>
<evidence type="ECO:0000256" key="3">
    <source>
        <dbReference type="SAM" id="MobiDB-lite"/>
    </source>
</evidence>
<dbReference type="Pfam" id="PF05057">
    <property type="entry name" value="DUF676"/>
    <property type="match status" value="1"/>
</dbReference>
<dbReference type="HOGENOM" id="CLU_008869_0_0_1"/>
<feature type="compositionally biased region" description="Pro residues" evidence="3">
    <location>
        <begin position="1"/>
        <end position="12"/>
    </location>
</feature>
<feature type="compositionally biased region" description="Polar residues" evidence="3">
    <location>
        <begin position="28"/>
        <end position="39"/>
    </location>
</feature>
<feature type="region of interest" description="Disordered" evidence="3">
    <location>
        <begin position="1"/>
        <end position="80"/>
    </location>
</feature>
<dbReference type="PANTHER" id="PTHR47842:SF3">
    <property type="entry name" value="DUF676 DOMAIN-CONTAINING PROTEIN"/>
    <property type="match status" value="1"/>
</dbReference>
<evidence type="ECO:0000259" key="4">
    <source>
        <dbReference type="Pfam" id="PF05057"/>
    </source>
</evidence>
<dbReference type="Gene3D" id="3.40.50.1820">
    <property type="entry name" value="alpha/beta hydrolase"/>
    <property type="match status" value="1"/>
</dbReference>
<protein>
    <recommendedName>
        <fullName evidence="4">DUF676 domain-containing protein</fullName>
    </recommendedName>
</protein>
<comment type="similarity">
    <text evidence="1">Belongs to the putative lipase ROG1 family.</text>
</comment>
<feature type="region of interest" description="Disordered" evidence="3">
    <location>
        <begin position="554"/>
        <end position="579"/>
    </location>
</feature>
<accession>A0A0A1T487</accession>
<evidence type="ECO:0000313" key="6">
    <source>
        <dbReference type="Proteomes" id="UP000039046"/>
    </source>
</evidence>
<feature type="compositionally biased region" description="Low complexity" evidence="3">
    <location>
        <begin position="222"/>
        <end position="263"/>
    </location>
</feature>
<feature type="domain" description="DUF676" evidence="4">
    <location>
        <begin position="87"/>
        <end position="205"/>
    </location>
</feature>
<keyword evidence="6" id="KW-1185">Reference proteome</keyword>
<feature type="compositionally biased region" description="Low complexity" evidence="3">
    <location>
        <begin position="452"/>
        <end position="464"/>
    </location>
</feature>